<keyword evidence="3" id="KW-1185">Reference proteome</keyword>
<comment type="caution">
    <text evidence="2">The sequence shown here is derived from an EMBL/GenBank/DDBJ whole genome shotgun (WGS) entry which is preliminary data.</text>
</comment>
<accession>A0A8T0G8D1</accession>
<dbReference type="Proteomes" id="UP000822688">
    <property type="component" value="Chromosome 12"/>
</dbReference>
<dbReference type="AlphaFoldDB" id="A0A8T0G8D1"/>
<feature type="region of interest" description="Disordered" evidence="1">
    <location>
        <begin position="1"/>
        <end position="93"/>
    </location>
</feature>
<sequence>MDPDGNLLEAKSLKSQTDISTGIGPTGTDTPAPKDIMPHTDQLEHSLEEPLSRPPGSLFQVGSGVKNDKSEKIPEPIKEEQLGSPGAISEPVE</sequence>
<feature type="compositionally biased region" description="Basic and acidic residues" evidence="1">
    <location>
        <begin position="66"/>
        <end position="81"/>
    </location>
</feature>
<evidence type="ECO:0000313" key="2">
    <source>
        <dbReference type="EMBL" id="KAG0553532.1"/>
    </source>
</evidence>
<reference evidence="2" key="1">
    <citation type="submission" date="2020-06" db="EMBL/GenBank/DDBJ databases">
        <title>WGS assembly of Ceratodon purpureus strain R40.</title>
        <authorList>
            <person name="Carey S.B."/>
            <person name="Jenkins J."/>
            <person name="Shu S."/>
            <person name="Lovell J.T."/>
            <person name="Sreedasyam A."/>
            <person name="Maumus F."/>
            <person name="Tiley G.P."/>
            <person name="Fernandez-Pozo N."/>
            <person name="Barry K."/>
            <person name="Chen C."/>
            <person name="Wang M."/>
            <person name="Lipzen A."/>
            <person name="Daum C."/>
            <person name="Saski C.A."/>
            <person name="Payton A.C."/>
            <person name="Mcbreen J.C."/>
            <person name="Conrad R.E."/>
            <person name="Kollar L.M."/>
            <person name="Olsson S."/>
            <person name="Huttunen S."/>
            <person name="Landis J.B."/>
            <person name="Wickett N.J."/>
            <person name="Johnson M.G."/>
            <person name="Rensing S.A."/>
            <person name="Grimwood J."/>
            <person name="Schmutz J."/>
            <person name="Mcdaniel S.F."/>
        </authorList>
    </citation>
    <scope>NUCLEOTIDE SEQUENCE</scope>
    <source>
        <strain evidence="2">R40</strain>
    </source>
</reference>
<dbReference type="EMBL" id="CM026433">
    <property type="protein sequence ID" value="KAG0553532.1"/>
    <property type="molecule type" value="Genomic_DNA"/>
</dbReference>
<proteinExistence type="predicted"/>
<organism evidence="2 3">
    <name type="scientific">Ceratodon purpureus</name>
    <name type="common">Fire moss</name>
    <name type="synonym">Dicranum purpureum</name>
    <dbReference type="NCBI Taxonomy" id="3225"/>
    <lineage>
        <taxon>Eukaryota</taxon>
        <taxon>Viridiplantae</taxon>
        <taxon>Streptophyta</taxon>
        <taxon>Embryophyta</taxon>
        <taxon>Bryophyta</taxon>
        <taxon>Bryophytina</taxon>
        <taxon>Bryopsida</taxon>
        <taxon>Dicranidae</taxon>
        <taxon>Pseudoditrichales</taxon>
        <taxon>Ditrichaceae</taxon>
        <taxon>Ceratodon</taxon>
    </lineage>
</organism>
<evidence type="ECO:0000256" key="1">
    <source>
        <dbReference type="SAM" id="MobiDB-lite"/>
    </source>
</evidence>
<gene>
    <name evidence="2" type="ORF">KC19_12G018300</name>
</gene>
<evidence type="ECO:0000313" key="3">
    <source>
        <dbReference type="Proteomes" id="UP000822688"/>
    </source>
</evidence>
<feature type="compositionally biased region" description="Basic and acidic residues" evidence="1">
    <location>
        <begin position="36"/>
        <end position="51"/>
    </location>
</feature>
<protein>
    <submittedName>
        <fullName evidence="2">Uncharacterized protein</fullName>
    </submittedName>
</protein>
<name>A0A8T0G8D1_CERPU</name>